<evidence type="ECO:0008006" key="4">
    <source>
        <dbReference type="Google" id="ProtNLM"/>
    </source>
</evidence>
<feature type="chain" id="PRO_5043351393" description="Secreted protein" evidence="1">
    <location>
        <begin position="23"/>
        <end position="100"/>
    </location>
</feature>
<keyword evidence="3" id="KW-1185">Reference proteome</keyword>
<proteinExistence type="predicted"/>
<dbReference type="Proteomes" id="UP001488805">
    <property type="component" value="Unassembled WGS sequence"/>
</dbReference>
<evidence type="ECO:0000313" key="3">
    <source>
        <dbReference type="Proteomes" id="UP001488805"/>
    </source>
</evidence>
<feature type="signal peptide" evidence="1">
    <location>
        <begin position="1"/>
        <end position="22"/>
    </location>
</feature>
<keyword evidence="1" id="KW-0732">Signal</keyword>
<reference evidence="2 3" key="1">
    <citation type="journal article" date="2024" name="Genome Biol. Evol.">
        <title>Chromosome-level genome assembly of the viviparous eelpout Zoarces viviparus.</title>
        <authorList>
            <person name="Fuhrmann N."/>
            <person name="Brasseur M.V."/>
            <person name="Bakowski C.E."/>
            <person name="Podsiadlowski L."/>
            <person name="Prost S."/>
            <person name="Krehenwinkel H."/>
            <person name="Mayer C."/>
        </authorList>
    </citation>
    <scope>NUCLEOTIDE SEQUENCE [LARGE SCALE GENOMIC DNA]</scope>
    <source>
        <strain evidence="2">NO-MEL_2022_Ind0_liver</strain>
    </source>
</reference>
<evidence type="ECO:0000313" key="2">
    <source>
        <dbReference type="EMBL" id="KAK9538135.1"/>
    </source>
</evidence>
<dbReference type="EMBL" id="JBCEZU010000034">
    <property type="protein sequence ID" value="KAK9538135.1"/>
    <property type="molecule type" value="Genomic_DNA"/>
</dbReference>
<name>A0AAW1FUB2_ZOAVI</name>
<accession>A0AAW1FUB2</accession>
<gene>
    <name evidence="2" type="ORF">VZT92_005690</name>
</gene>
<evidence type="ECO:0000256" key="1">
    <source>
        <dbReference type="SAM" id="SignalP"/>
    </source>
</evidence>
<sequence length="100" mass="11047">MSSSVWGHQLLVVRVLVKVGVCEMLCSRVKHSLTCLRACGLSFSLCSPLIHLTDSGRNSSLPERSSRALSSQQEALPAMCGGLVRWTPHRHWADLYVDLN</sequence>
<comment type="caution">
    <text evidence="2">The sequence shown here is derived from an EMBL/GenBank/DDBJ whole genome shotgun (WGS) entry which is preliminary data.</text>
</comment>
<dbReference type="AlphaFoldDB" id="A0AAW1FUB2"/>
<organism evidence="2 3">
    <name type="scientific">Zoarces viviparus</name>
    <name type="common">Viviparous eelpout</name>
    <name type="synonym">Blennius viviparus</name>
    <dbReference type="NCBI Taxonomy" id="48416"/>
    <lineage>
        <taxon>Eukaryota</taxon>
        <taxon>Metazoa</taxon>
        <taxon>Chordata</taxon>
        <taxon>Craniata</taxon>
        <taxon>Vertebrata</taxon>
        <taxon>Euteleostomi</taxon>
        <taxon>Actinopterygii</taxon>
        <taxon>Neopterygii</taxon>
        <taxon>Teleostei</taxon>
        <taxon>Neoteleostei</taxon>
        <taxon>Acanthomorphata</taxon>
        <taxon>Eupercaria</taxon>
        <taxon>Perciformes</taxon>
        <taxon>Cottioidei</taxon>
        <taxon>Zoarcales</taxon>
        <taxon>Zoarcidae</taxon>
        <taxon>Zoarcinae</taxon>
        <taxon>Zoarces</taxon>
    </lineage>
</organism>
<protein>
    <recommendedName>
        <fullName evidence="4">Secreted protein</fullName>
    </recommendedName>
</protein>